<dbReference type="Proteomes" id="UP000812287">
    <property type="component" value="Unassembled WGS sequence"/>
</dbReference>
<keyword evidence="2" id="KW-1185">Reference proteome</keyword>
<evidence type="ECO:0000313" key="1">
    <source>
        <dbReference type="EMBL" id="KAG7439302.1"/>
    </source>
</evidence>
<gene>
    <name evidence="1" type="ORF">BT62DRAFT_1014156</name>
</gene>
<organism evidence="1 2">
    <name type="scientific">Guyanagaster necrorhizus</name>
    <dbReference type="NCBI Taxonomy" id="856835"/>
    <lineage>
        <taxon>Eukaryota</taxon>
        <taxon>Fungi</taxon>
        <taxon>Dikarya</taxon>
        <taxon>Basidiomycota</taxon>
        <taxon>Agaricomycotina</taxon>
        <taxon>Agaricomycetes</taxon>
        <taxon>Agaricomycetidae</taxon>
        <taxon>Agaricales</taxon>
        <taxon>Marasmiineae</taxon>
        <taxon>Physalacriaceae</taxon>
        <taxon>Guyanagaster</taxon>
    </lineage>
</organism>
<accession>A0A9P7VEW4</accession>
<sequence>MLRGALTNEHGLCPCRLTGRGKVKDMLSRINGEAIKCVVLSHPNRLTVELSTIYRVSSSALGYTFVGFFVNPERNINKPHVAARLDPKQNSQKSVQDGLDFQAIRALSTLRTDVHFNRNALTASEAPSSALNYSSASFLPILRLVSDSG</sequence>
<dbReference type="GeneID" id="66100456"/>
<name>A0A9P7VEW4_9AGAR</name>
<evidence type="ECO:0000313" key="2">
    <source>
        <dbReference type="Proteomes" id="UP000812287"/>
    </source>
</evidence>
<comment type="caution">
    <text evidence="1">The sequence shown here is derived from an EMBL/GenBank/DDBJ whole genome shotgun (WGS) entry which is preliminary data.</text>
</comment>
<dbReference type="AlphaFoldDB" id="A0A9P7VEW4"/>
<reference evidence="1" key="1">
    <citation type="submission" date="2020-11" db="EMBL/GenBank/DDBJ databases">
        <title>Adaptations for nitrogen fixation in a non-lichenized fungal sporocarp promotes dispersal by wood-feeding termites.</title>
        <authorList>
            <consortium name="DOE Joint Genome Institute"/>
            <person name="Koch R.A."/>
            <person name="Yoon G."/>
            <person name="Arayal U."/>
            <person name="Lail K."/>
            <person name="Amirebrahimi M."/>
            <person name="Labutti K."/>
            <person name="Lipzen A."/>
            <person name="Riley R."/>
            <person name="Barry K."/>
            <person name="Henrissat B."/>
            <person name="Grigoriev I.V."/>
            <person name="Herr J.R."/>
            <person name="Aime M.C."/>
        </authorList>
    </citation>
    <scope>NUCLEOTIDE SEQUENCE</scope>
    <source>
        <strain evidence="1">MCA 3950</strain>
    </source>
</reference>
<dbReference type="RefSeq" id="XP_043032802.1">
    <property type="nucleotide sequence ID" value="XM_043178169.1"/>
</dbReference>
<protein>
    <submittedName>
        <fullName evidence="1">Uncharacterized protein</fullName>
    </submittedName>
</protein>
<dbReference type="EMBL" id="MU250602">
    <property type="protein sequence ID" value="KAG7439302.1"/>
    <property type="molecule type" value="Genomic_DNA"/>
</dbReference>
<proteinExistence type="predicted"/>